<name>A7VY85_9FIRM</name>
<dbReference type="Proteomes" id="UP000003490">
    <property type="component" value="Unassembled WGS sequence"/>
</dbReference>
<dbReference type="EMBL" id="ABCB02000021">
    <property type="protein sequence ID" value="EDO59513.1"/>
    <property type="molecule type" value="Genomic_DNA"/>
</dbReference>
<comment type="caution">
    <text evidence="1">The sequence shown here is derived from an EMBL/GenBank/DDBJ whole genome shotgun (WGS) entry which is preliminary data.</text>
</comment>
<organism evidence="1 2">
    <name type="scientific">[Clostridium] leptum DSM 753</name>
    <dbReference type="NCBI Taxonomy" id="428125"/>
    <lineage>
        <taxon>Bacteria</taxon>
        <taxon>Bacillati</taxon>
        <taxon>Bacillota</taxon>
        <taxon>Clostridia</taxon>
        <taxon>Eubacteriales</taxon>
        <taxon>Oscillospiraceae</taxon>
        <taxon>Oscillospiraceae incertae sedis</taxon>
    </lineage>
</organism>
<accession>A7VY85</accession>
<dbReference type="AlphaFoldDB" id="A7VY85"/>
<dbReference type="HOGENOM" id="CLU_3042046_0_0_9"/>
<evidence type="ECO:0000313" key="1">
    <source>
        <dbReference type="EMBL" id="EDO59513.1"/>
    </source>
</evidence>
<evidence type="ECO:0000313" key="2">
    <source>
        <dbReference type="Proteomes" id="UP000003490"/>
    </source>
</evidence>
<sequence length="54" mass="6315">MRNSGNQREELARAEAQWLTVPDWEIPKQKISWEKNLYSFMAKPKSGPPSKPEE</sequence>
<gene>
    <name evidence="1" type="ORF">CLOLEP_03563</name>
</gene>
<reference evidence="1 2" key="2">
    <citation type="submission" date="2007-08" db="EMBL/GenBank/DDBJ databases">
        <authorList>
            <person name="Fulton L."/>
            <person name="Clifton S."/>
            <person name="Fulton B."/>
            <person name="Xu J."/>
            <person name="Minx P."/>
            <person name="Pepin K.H."/>
            <person name="Johnson M."/>
            <person name="Thiruvilangam P."/>
            <person name="Bhonagiri V."/>
            <person name="Nash W.E."/>
            <person name="Wang C."/>
            <person name="Mardis E.R."/>
            <person name="Wilson R.K."/>
        </authorList>
    </citation>
    <scope>NUCLEOTIDE SEQUENCE [LARGE SCALE GENOMIC DNA]</scope>
    <source>
        <strain evidence="1 2">DSM 753</strain>
    </source>
</reference>
<protein>
    <submittedName>
        <fullName evidence="1">Uncharacterized protein</fullName>
    </submittedName>
</protein>
<reference evidence="1 2" key="1">
    <citation type="submission" date="2007-08" db="EMBL/GenBank/DDBJ databases">
        <title>Draft genome sequence of Clostridium leptum (DSM 753).</title>
        <authorList>
            <person name="Sudarsanam P."/>
            <person name="Ley R."/>
            <person name="Guruge J."/>
            <person name="Turnbaugh P.J."/>
            <person name="Mahowald M."/>
            <person name="Liep D."/>
            <person name="Gordon J."/>
        </authorList>
    </citation>
    <scope>NUCLEOTIDE SEQUENCE [LARGE SCALE GENOMIC DNA]</scope>
    <source>
        <strain evidence="1 2">DSM 753</strain>
    </source>
</reference>
<proteinExistence type="predicted"/>